<feature type="chain" id="PRO_5040259161" evidence="5">
    <location>
        <begin position="29"/>
        <end position="803"/>
    </location>
</feature>
<evidence type="ECO:0000259" key="6">
    <source>
        <dbReference type="PROSITE" id="PS51352"/>
    </source>
</evidence>
<dbReference type="AlphaFoldDB" id="A0A9P7B4X8"/>
<name>A0A9P7B4X8_RHOMI</name>
<feature type="signal peptide" evidence="5">
    <location>
        <begin position="1"/>
        <end position="28"/>
    </location>
</feature>
<evidence type="ECO:0000256" key="2">
    <source>
        <dbReference type="ARBA" id="ARBA00022729"/>
    </source>
</evidence>
<dbReference type="GO" id="GO:0005783">
    <property type="term" value="C:endoplasmic reticulum"/>
    <property type="evidence" value="ECO:0007669"/>
    <property type="project" value="TreeGrafter"/>
</dbReference>
<dbReference type="Pfam" id="PF00085">
    <property type="entry name" value="Thioredoxin"/>
    <property type="match status" value="2"/>
</dbReference>
<keyword evidence="2 5" id="KW-0732">Signal</keyword>
<feature type="domain" description="Thioredoxin" evidence="6">
    <location>
        <begin position="307"/>
        <end position="438"/>
    </location>
</feature>
<proteinExistence type="inferred from homology"/>
<comment type="caution">
    <text evidence="7">The sequence shown here is derived from an EMBL/GenBank/DDBJ whole genome shotgun (WGS) entry which is preliminary data.</text>
</comment>
<keyword evidence="8" id="KW-1185">Reference proteome</keyword>
<gene>
    <name evidence="7" type="primary">PDIA5</name>
    <name evidence="7" type="ORF">C6P46_005849</name>
</gene>
<evidence type="ECO:0000256" key="4">
    <source>
        <dbReference type="SAM" id="Phobius"/>
    </source>
</evidence>
<sequence>MMHWLARPATALLPALLLGLWSAEEASAAPIATAGSQLTAQDWDQHVVQRGGTWLVEHYSPYCSHCKSFAPTWKELVETYRDAADAHDFHFAQVDCAANGDLCHAHDVKYYPSLLLYTDNGQHVIEFEERRTLSQLGKFVEEHYPVNARTLEAVKAAKTREDEEWSAKEQMADEQVGMGTVNQKKEKGVLGKARLPKVVVNENDEEEDGIEGKAAKPVLHIVDEPSSTSSSASASAETADDADADSSFDADVDADADADAPRTDSTTAATAAIPILTSQTPPATADSTAKFTPPAFVAQQPPPAEKKRAASSDSDVVWPALDGSVLELENEMGIKLVEAKSAAADEVPPSFVKYFAPWCSHCKAMAPAWKDLAEDLVSDGVRVYQMDCDNKENKKACKLAKVQSYPTIKFYNAGASVEYLGKRDKESMKTFALKAMSATTVKTLSTEGELLRAVQDDEVVVVLLQPKDAKQDDIDVALGAAKTLMGTSPVFSTSAPALFQLYSIPSDQLAFLTFKAHSRDPYDVFPVPPPSRGVTPRQRLEATRHWLRSAKVPLVSELNAATFGELMPSEKSATGPGGKTLLPPLVGLAVLSRRGLGGAEGLERAKEVVAQMARSWVEKRRGGRAEKTEGEGERDVLWAWVDGDKWAGWARSMYDVKLGARDGPKVVIADPKRMEYWKTTAEGSPLELDRQAVFDVIEQGAYARRIKPESSRQFLERFAYALVDRITSTLDWITTHPLLFMIGFSVGVYLFWIALKASFASSGPALSPSSSSGGLASSRVLGAGAGGLVSRGGYAPIPGTKRE</sequence>
<keyword evidence="4" id="KW-0812">Transmembrane</keyword>
<organism evidence="7 8">
    <name type="scientific">Rhodotorula mucilaginosa</name>
    <name type="common">Yeast</name>
    <name type="synonym">Rhodotorula rubra</name>
    <dbReference type="NCBI Taxonomy" id="5537"/>
    <lineage>
        <taxon>Eukaryota</taxon>
        <taxon>Fungi</taxon>
        <taxon>Dikarya</taxon>
        <taxon>Basidiomycota</taxon>
        <taxon>Pucciniomycotina</taxon>
        <taxon>Microbotryomycetes</taxon>
        <taxon>Sporidiobolales</taxon>
        <taxon>Sporidiobolaceae</taxon>
        <taxon>Rhodotorula</taxon>
    </lineage>
</organism>
<evidence type="ECO:0000256" key="1">
    <source>
        <dbReference type="ARBA" id="ARBA00006347"/>
    </source>
</evidence>
<feature type="compositionally biased region" description="Polar residues" evidence="3">
    <location>
        <begin position="276"/>
        <end position="289"/>
    </location>
</feature>
<dbReference type="PANTHER" id="PTHR45672:SF3">
    <property type="entry name" value="THIOREDOXIN DOMAIN-CONTAINING PROTEIN 5"/>
    <property type="match status" value="1"/>
</dbReference>
<feature type="compositionally biased region" description="Low complexity" evidence="3">
    <location>
        <begin position="263"/>
        <end position="272"/>
    </location>
</feature>
<reference evidence="7 8" key="1">
    <citation type="submission" date="2020-11" db="EMBL/GenBank/DDBJ databases">
        <title>Kefir isolates.</title>
        <authorList>
            <person name="Marcisauskas S."/>
            <person name="Kim Y."/>
            <person name="Blasche S."/>
        </authorList>
    </citation>
    <scope>NUCLEOTIDE SEQUENCE [LARGE SCALE GENOMIC DNA]</scope>
    <source>
        <strain evidence="7 8">KR</strain>
    </source>
</reference>
<evidence type="ECO:0000256" key="3">
    <source>
        <dbReference type="SAM" id="MobiDB-lite"/>
    </source>
</evidence>
<dbReference type="Proteomes" id="UP000777482">
    <property type="component" value="Unassembled WGS sequence"/>
</dbReference>
<evidence type="ECO:0000256" key="5">
    <source>
        <dbReference type="SAM" id="SignalP"/>
    </source>
</evidence>
<feature type="transmembrane region" description="Helical" evidence="4">
    <location>
        <begin position="738"/>
        <end position="755"/>
    </location>
</feature>
<dbReference type="EMBL" id="PUHQ01000068">
    <property type="protein sequence ID" value="KAG0658298.1"/>
    <property type="molecule type" value="Genomic_DNA"/>
</dbReference>
<evidence type="ECO:0000313" key="7">
    <source>
        <dbReference type="EMBL" id="KAG0658298.1"/>
    </source>
</evidence>
<dbReference type="InterPro" id="IPR051063">
    <property type="entry name" value="PDI"/>
</dbReference>
<feature type="region of interest" description="Disordered" evidence="3">
    <location>
        <begin position="783"/>
        <end position="803"/>
    </location>
</feature>
<keyword evidence="4" id="KW-0472">Membrane</keyword>
<dbReference type="OrthoDB" id="72053at2759"/>
<feature type="compositionally biased region" description="Acidic residues" evidence="3">
    <location>
        <begin position="238"/>
        <end position="258"/>
    </location>
</feature>
<feature type="region of interest" description="Disordered" evidence="3">
    <location>
        <begin position="224"/>
        <end position="289"/>
    </location>
</feature>
<dbReference type="Gene3D" id="3.40.30.10">
    <property type="entry name" value="Glutaredoxin"/>
    <property type="match status" value="2"/>
</dbReference>
<comment type="similarity">
    <text evidence="1">Belongs to the protein disulfide isomerase family.</text>
</comment>
<keyword evidence="4" id="KW-1133">Transmembrane helix</keyword>
<dbReference type="CDD" id="cd02961">
    <property type="entry name" value="PDI_a_family"/>
    <property type="match status" value="2"/>
</dbReference>
<dbReference type="GO" id="GO:0006457">
    <property type="term" value="P:protein folding"/>
    <property type="evidence" value="ECO:0007669"/>
    <property type="project" value="TreeGrafter"/>
</dbReference>
<dbReference type="PANTHER" id="PTHR45672">
    <property type="entry name" value="PROTEIN DISULFIDE-ISOMERASE C17H9.14C-RELATED"/>
    <property type="match status" value="1"/>
</dbReference>
<dbReference type="InterPro" id="IPR013766">
    <property type="entry name" value="Thioredoxin_domain"/>
</dbReference>
<dbReference type="PROSITE" id="PS51352">
    <property type="entry name" value="THIOREDOXIN_2"/>
    <property type="match status" value="2"/>
</dbReference>
<dbReference type="SUPFAM" id="SSF52833">
    <property type="entry name" value="Thioredoxin-like"/>
    <property type="match status" value="2"/>
</dbReference>
<feature type="compositionally biased region" description="Low complexity" evidence="3">
    <location>
        <begin position="226"/>
        <end position="237"/>
    </location>
</feature>
<dbReference type="GO" id="GO:0003756">
    <property type="term" value="F:protein disulfide isomerase activity"/>
    <property type="evidence" value="ECO:0007669"/>
    <property type="project" value="TreeGrafter"/>
</dbReference>
<dbReference type="InterPro" id="IPR036249">
    <property type="entry name" value="Thioredoxin-like_sf"/>
</dbReference>
<feature type="domain" description="Thioredoxin" evidence="6">
    <location>
        <begin position="17"/>
        <end position="145"/>
    </location>
</feature>
<evidence type="ECO:0000313" key="8">
    <source>
        <dbReference type="Proteomes" id="UP000777482"/>
    </source>
</evidence>
<protein>
    <submittedName>
        <fullName evidence="7">Protein disulfide-isomerase A5</fullName>
    </submittedName>
</protein>
<accession>A0A9P7B4X8</accession>